<dbReference type="AlphaFoldDB" id="A0A8J4VTR0"/>
<organism evidence="1 2">
    <name type="scientific">Castanea mollissima</name>
    <name type="common">Chinese chestnut</name>
    <dbReference type="NCBI Taxonomy" id="60419"/>
    <lineage>
        <taxon>Eukaryota</taxon>
        <taxon>Viridiplantae</taxon>
        <taxon>Streptophyta</taxon>
        <taxon>Embryophyta</taxon>
        <taxon>Tracheophyta</taxon>
        <taxon>Spermatophyta</taxon>
        <taxon>Magnoliopsida</taxon>
        <taxon>eudicotyledons</taxon>
        <taxon>Gunneridae</taxon>
        <taxon>Pentapetalae</taxon>
        <taxon>rosids</taxon>
        <taxon>fabids</taxon>
        <taxon>Fagales</taxon>
        <taxon>Fagaceae</taxon>
        <taxon>Castanea</taxon>
    </lineage>
</organism>
<evidence type="ECO:0000313" key="1">
    <source>
        <dbReference type="EMBL" id="KAF3960734.1"/>
    </source>
</evidence>
<comment type="caution">
    <text evidence="1">The sequence shown here is derived from an EMBL/GenBank/DDBJ whole genome shotgun (WGS) entry which is preliminary data.</text>
</comment>
<sequence>MKFNRSRQSWGRFYCTKLMHVLPYNASPHYLHHQEEVYVLSGKASGNFRDISGHLHISSSIEAQEEECALPSIKESGKLAAIGSVDDHVRVIWMSDVSDCTQIKHYVCLSSSCCLIYYNNPQS</sequence>
<accession>A0A8J4VTR0</accession>
<gene>
    <name evidence="1" type="ORF">CMV_014579</name>
</gene>
<dbReference type="Proteomes" id="UP000737018">
    <property type="component" value="Unassembled WGS sequence"/>
</dbReference>
<keyword evidence="2" id="KW-1185">Reference proteome</keyword>
<reference evidence="1" key="1">
    <citation type="submission" date="2020-03" db="EMBL/GenBank/DDBJ databases">
        <title>Castanea mollissima Vanexum genome sequencing.</title>
        <authorList>
            <person name="Staton M."/>
        </authorList>
    </citation>
    <scope>NUCLEOTIDE SEQUENCE</scope>
    <source>
        <tissue evidence="1">Leaf</tissue>
    </source>
</reference>
<protein>
    <submittedName>
        <fullName evidence="1">Uncharacterized protein</fullName>
    </submittedName>
</protein>
<name>A0A8J4VTR0_9ROSI</name>
<evidence type="ECO:0000313" key="2">
    <source>
        <dbReference type="Proteomes" id="UP000737018"/>
    </source>
</evidence>
<proteinExistence type="predicted"/>
<dbReference type="EMBL" id="JRKL02002049">
    <property type="protein sequence ID" value="KAF3960734.1"/>
    <property type="molecule type" value="Genomic_DNA"/>
</dbReference>